<feature type="domain" description="Ubiquitin-like protease family profile" evidence="5">
    <location>
        <begin position="448"/>
        <end position="483"/>
    </location>
</feature>
<dbReference type="Gramene" id="PUZ69397">
    <property type="protein sequence ID" value="PUZ69397"/>
    <property type="gene ID" value="GQ55_2G104600"/>
</dbReference>
<evidence type="ECO:0000259" key="5">
    <source>
        <dbReference type="Pfam" id="PF02902"/>
    </source>
</evidence>
<dbReference type="PANTHER" id="PTHR34835">
    <property type="entry name" value="OS07G0283600 PROTEIN-RELATED"/>
    <property type="match status" value="1"/>
</dbReference>
<dbReference type="Proteomes" id="UP000244336">
    <property type="component" value="Chromosome 2"/>
</dbReference>
<proteinExistence type="inferred from homology"/>
<dbReference type="InterPro" id="IPR003653">
    <property type="entry name" value="Peptidase_C48_C"/>
</dbReference>
<evidence type="ECO:0000313" key="7">
    <source>
        <dbReference type="Proteomes" id="UP000244336"/>
    </source>
</evidence>
<dbReference type="PANTHER" id="PTHR34835:SF34">
    <property type="entry name" value="OS08G0555500 PROTEIN"/>
    <property type="match status" value="1"/>
</dbReference>
<accession>A0A2T7ENJ1</accession>
<name>A0A2T7ENJ1_9POAL</name>
<dbReference type="Pfam" id="PF02902">
    <property type="entry name" value="Peptidase_C48"/>
    <property type="match status" value="1"/>
</dbReference>
<dbReference type="GO" id="GO:0008234">
    <property type="term" value="F:cysteine-type peptidase activity"/>
    <property type="evidence" value="ECO:0007669"/>
    <property type="project" value="InterPro"/>
</dbReference>
<keyword evidence="2" id="KW-0645">Protease</keyword>
<evidence type="ECO:0000256" key="3">
    <source>
        <dbReference type="ARBA" id="ARBA00022801"/>
    </source>
</evidence>
<dbReference type="InterPro" id="IPR038765">
    <property type="entry name" value="Papain-like_cys_pep_sf"/>
</dbReference>
<evidence type="ECO:0000256" key="1">
    <source>
        <dbReference type="ARBA" id="ARBA00005234"/>
    </source>
</evidence>
<keyword evidence="7" id="KW-1185">Reference proteome</keyword>
<evidence type="ECO:0000256" key="4">
    <source>
        <dbReference type="SAM" id="MobiDB-lite"/>
    </source>
</evidence>
<dbReference type="AlphaFoldDB" id="A0A2T7ENJ1"/>
<organism evidence="6 7">
    <name type="scientific">Panicum hallii var. hallii</name>
    <dbReference type="NCBI Taxonomy" id="1504633"/>
    <lineage>
        <taxon>Eukaryota</taxon>
        <taxon>Viridiplantae</taxon>
        <taxon>Streptophyta</taxon>
        <taxon>Embryophyta</taxon>
        <taxon>Tracheophyta</taxon>
        <taxon>Spermatophyta</taxon>
        <taxon>Magnoliopsida</taxon>
        <taxon>Liliopsida</taxon>
        <taxon>Poales</taxon>
        <taxon>Poaceae</taxon>
        <taxon>PACMAD clade</taxon>
        <taxon>Panicoideae</taxon>
        <taxon>Panicodae</taxon>
        <taxon>Paniceae</taxon>
        <taxon>Panicinae</taxon>
        <taxon>Panicum</taxon>
        <taxon>Panicum sect. Panicum</taxon>
    </lineage>
</organism>
<dbReference type="EMBL" id="CM009750">
    <property type="protein sequence ID" value="PUZ69397.1"/>
    <property type="molecule type" value="Genomic_DNA"/>
</dbReference>
<protein>
    <recommendedName>
        <fullName evidence="5">Ubiquitin-like protease family profile domain-containing protein</fullName>
    </recommendedName>
</protein>
<evidence type="ECO:0000256" key="2">
    <source>
        <dbReference type="ARBA" id="ARBA00022670"/>
    </source>
</evidence>
<dbReference type="SUPFAM" id="SSF54001">
    <property type="entry name" value="Cysteine proteinases"/>
    <property type="match status" value="1"/>
</dbReference>
<keyword evidence="3" id="KW-0378">Hydrolase</keyword>
<feature type="region of interest" description="Disordered" evidence="4">
    <location>
        <begin position="523"/>
        <end position="588"/>
    </location>
</feature>
<feature type="compositionally biased region" description="Polar residues" evidence="4">
    <location>
        <begin position="550"/>
        <end position="562"/>
    </location>
</feature>
<dbReference type="Gene3D" id="3.40.395.10">
    <property type="entry name" value="Adenoviral Proteinase, Chain A"/>
    <property type="match status" value="1"/>
</dbReference>
<evidence type="ECO:0000313" key="6">
    <source>
        <dbReference type="EMBL" id="PUZ69397.1"/>
    </source>
</evidence>
<feature type="compositionally biased region" description="Basic residues" evidence="4">
    <location>
        <begin position="535"/>
        <end position="546"/>
    </location>
</feature>
<gene>
    <name evidence="6" type="ORF">GQ55_2G104600</name>
</gene>
<sequence length="588" mass="67672">MTVSNVNLIMGIPIQGYDTNSRTQQPVKKTLFDSYQTNNRIMLSALEHNITNSAIPDDDFKRQFVLFAIGTILAPTTKDHVDSKYLSLVHKVEDLPKINWGQFTLTNLLECIHLFQIKQQVNLQGNLALLQHVQCEGNYGVSYSPIPPPLMSRWDEENARLRFEAFKHDYLDGGMLDMLLQNMNKNHLDLEQKIGRRLMEIDHKFDSQIMYLNEQLAEIKMERAIQTRLSKSKEGDLSTLTSEFKDFINDVQNITTPVAPKAANYQVKSIYPNTMLFMNKLCIFFNLLKLGTIHICTRNNLHNEATPKQHMMPRRPIFYTYYVLTDEDISVAYFLRSSYEDAEIVQVGQFGVTVRMLRPNVTKGFTYDQVINAYAYISNVETDTTSVLTTFDVTKLTVLVVLNFIKKEVQVLNSLATNPIFRDEAKETTLVASIQACTDAPIEGGIMQITNPINLTEWKKWPYTNIPQQLTNYSCGVFVMKYMLTWDGEKITEPFTQKEEYKAKYPEANEGDAMKNDDYIEITNTEEDNQSKKMGSTKRKRGRPRKLAKDTNSAIKQFSTEAITDRVEKKQCRKPKQGPHQKSPYMKP</sequence>
<reference evidence="6 7" key="1">
    <citation type="submission" date="2018-04" db="EMBL/GenBank/DDBJ databases">
        <title>WGS assembly of Panicum hallii var. hallii HAL2.</title>
        <authorList>
            <person name="Lovell J."/>
            <person name="Jenkins J."/>
            <person name="Lowry D."/>
            <person name="Mamidi S."/>
            <person name="Sreedasyam A."/>
            <person name="Weng X."/>
            <person name="Barry K."/>
            <person name="Bonette J."/>
            <person name="Campitelli B."/>
            <person name="Daum C."/>
            <person name="Gordon S."/>
            <person name="Gould B."/>
            <person name="Lipzen A."/>
            <person name="MacQueen A."/>
            <person name="Palacio-Mejia J."/>
            <person name="Plott C."/>
            <person name="Shakirov E."/>
            <person name="Shu S."/>
            <person name="Yoshinaga Y."/>
            <person name="Zane M."/>
            <person name="Rokhsar D."/>
            <person name="Grimwood J."/>
            <person name="Schmutz J."/>
            <person name="Juenger T."/>
        </authorList>
    </citation>
    <scope>NUCLEOTIDE SEQUENCE [LARGE SCALE GENOMIC DNA]</scope>
    <source>
        <strain evidence="7">cv. HAL2</strain>
    </source>
</reference>
<dbReference type="OrthoDB" id="693742at2759"/>
<comment type="similarity">
    <text evidence="1">Belongs to the peptidase C48 family.</text>
</comment>
<dbReference type="GO" id="GO:0006508">
    <property type="term" value="P:proteolysis"/>
    <property type="evidence" value="ECO:0007669"/>
    <property type="project" value="UniProtKB-KW"/>
</dbReference>